<dbReference type="Proteomes" id="UP000030745">
    <property type="component" value="Unassembled WGS sequence"/>
</dbReference>
<name>A0A067CHA8_SAPPC</name>
<dbReference type="GeneID" id="24128779"/>
<dbReference type="OrthoDB" id="65716at2759"/>
<dbReference type="RefSeq" id="XP_012200638.1">
    <property type="nucleotide sequence ID" value="XM_012345248.1"/>
</dbReference>
<organism evidence="1 2">
    <name type="scientific">Saprolegnia parasitica (strain CBS 223.65)</name>
    <dbReference type="NCBI Taxonomy" id="695850"/>
    <lineage>
        <taxon>Eukaryota</taxon>
        <taxon>Sar</taxon>
        <taxon>Stramenopiles</taxon>
        <taxon>Oomycota</taxon>
        <taxon>Saprolegniomycetes</taxon>
        <taxon>Saprolegniales</taxon>
        <taxon>Saprolegniaceae</taxon>
        <taxon>Saprolegnia</taxon>
    </lineage>
</organism>
<accession>A0A067CHA8</accession>
<evidence type="ECO:0000313" key="2">
    <source>
        <dbReference type="Proteomes" id="UP000030745"/>
    </source>
</evidence>
<dbReference type="OMA" id="VFEWFFR"/>
<evidence type="ECO:0008006" key="3">
    <source>
        <dbReference type="Google" id="ProtNLM"/>
    </source>
</evidence>
<sequence length="688" mass="76899">MDLPRLARFLDGADEDGILPEARAWLDGPLHGVDDKDAIALYNKSRTCRLLETRKLDALQTRAIACIVMKRVQRGSMSTSVDLLRCFCRLGRLLLTSGDGPFPIATPQACFEEAIEIYRAIGVHKLGKVLAVVELEAVIDEVFQAFMGHLESLPLQSLDLDTILCDIQEIRMLLPFVPKEAPAVAKAILAFADSCLTADARDAESTLLAVALEIVEQSDRRRNKKLRAMIIGRLTDVYLDLGHLDKAEACLRLLGTTDGLLHGVKLHLKRQDWAVAATLVEKLQNGDDFDAAHTATRLFAHATEYAAPALDLWHNLQHNFPDAAWDIDADIANELAFSNDKNLRCQTITIVERMVKEPCTPEQQSRLKKVIHDGSCNAHNYNLHDEYFQWARIGMILSSTPEDQACSFRLMSRAKVKLGDVDDAVRYAHDALEKELSKKSLFACFRACLAGTSPALSDITELVTKLINLDDFDVYDLVMFAKEAHEAGSPAVVLQVLDSFSRRLVAHILQTGDVPQLPMGVLFQNMAQLNNRSLIFFLIMGLPLTRNSLCSDEALDEDTSISNFMRYLRDLLSILDKIDPAQANTAFGPPSVFEWFYGVWYGVDFLRSHYGILDSHNLGCNKENWECFMLAADVAVKAEAYFPSNTKLQGREEKCWLAASCIRMKSFDALSDVELREVILMMTLCAPR</sequence>
<dbReference type="EMBL" id="KK583210">
    <property type="protein sequence ID" value="KDO28575.1"/>
    <property type="molecule type" value="Genomic_DNA"/>
</dbReference>
<protein>
    <recommendedName>
        <fullName evidence="3">Protein ZIP4 homolog</fullName>
    </recommendedName>
</protein>
<gene>
    <name evidence="1" type="ORF">SPRG_06431</name>
</gene>
<dbReference type="AlphaFoldDB" id="A0A067CHA8"/>
<reference evidence="1 2" key="1">
    <citation type="journal article" date="2013" name="PLoS Genet.">
        <title>Distinctive expansion of potential virulence genes in the genome of the oomycete fish pathogen Saprolegnia parasitica.</title>
        <authorList>
            <person name="Jiang R.H."/>
            <person name="de Bruijn I."/>
            <person name="Haas B.J."/>
            <person name="Belmonte R."/>
            <person name="Lobach L."/>
            <person name="Christie J."/>
            <person name="van den Ackerveken G."/>
            <person name="Bottin A."/>
            <person name="Bulone V."/>
            <person name="Diaz-Moreno S.M."/>
            <person name="Dumas B."/>
            <person name="Fan L."/>
            <person name="Gaulin E."/>
            <person name="Govers F."/>
            <person name="Grenville-Briggs L.J."/>
            <person name="Horner N.R."/>
            <person name="Levin J.Z."/>
            <person name="Mammella M."/>
            <person name="Meijer H.J."/>
            <person name="Morris P."/>
            <person name="Nusbaum C."/>
            <person name="Oome S."/>
            <person name="Phillips A.J."/>
            <person name="van Rooyen D."/>
            <person name="Rzeszutek E."/>
            <person name="Saraiva M."/>
            <person name="Secombes C.J."/>
            <person name="Seidl M.F."/>
            <person name="Snel B."/>
            <person name="Stassen J.H."/>
            <person name="Sykes S."/>
            <person name="Tripathy S."/>
            <person name="van den Berg H."/>
            <person name="Vega-Arreguin J.C."/>
            <person name="Wawra S."/>
            <person name="Young S.K."/>
            <person name="Zeng Q."/>
            <person name="Dieguez-Uribeondo J."/>
            <person name="Russ C."/>
            <person name="Tyler B.M."/>
            <person name="van West P."/>
        </authorList>
    </citation>
    <scope>NUCLEOTIDE SEQUENCE [LARGE SCALE GENOMIC DNA]</scope>
    <source>
        <strain evidence="1 2">CBS 223.65</strain>
    </source>
</reference>
<evidence type="ECO:0000313" key="1">
    <source>
        <dbReference type="EMBL" id="KDO28575.1"/>
    </source>
</evidence>
<keyword evidence="2" id="KW-1185">Reference proteome</keyword>
<dbReference type="KEGG" id="spar:SPRG_06431"/>
<dbReference type="STRING" id="695850.A0A067CHA8"/>
<proteinExistence type="predicted"/>
<dbReference type="VEuPathDB" id="FungiDB:SPRG_06431"/>